<gene>
    <name evidence="1" type="ORF">PsorP6_013650</name>
</gene>
<proteinExistence type="predicted"/>
<keyword evidence="2" id="KW-1185">Reference proteome</keyword>
<reference evidence="1 2" key="1">
    <citation type="journal article" date="2022" name="bioRxiv">
        <title>The genome of the oomycete Peronosclerospora sorghi, a cosmopolitan pathogen of maize and sorghum, is inflated with dispersed pseudogenes.</title>
        <authorList>
            <person name="Fletcher K."/>
            <person name="Martin F."/>
            <person name="Isakeit T."/>
            <person name="Cavanaugh K."/>
            <person name="Magill C."/>
            <person name="Michelmore R."/>
        </authorList>
    </citation>
    <scope>NUCLEOTIDE SEQUENCE [LARGE SCALE GENOMIC DNA]</scope>
    <source>
        <strain evidence="1">P6</strain>
    </source>
</reference>
<comment type="caution">
    <text evidence="1">The sequence shown here is derived from an EMBL/GenBank/DDBJ whole genome shotgun (WGS) entry which is preliminary data.</text>
</comment>
<sequence>MMRELIETIAFVDHHIDAELRPIEGELAKIVLKCGLEIATDTEAAESGWVEGNAKLVAEIVHLQLLFVGNKGIFT</sequence>
<dbReference type="Proteomes" id="UP001163321">
    <property type="component" value="Chromosome 9"/>
</dbReference>
<organism evidence="1 2">
    <name type="scientific">Peronosclerospora sorghi</name>
    <dbReference type="NCBI Taxonomy" id="230839"/>
    <lineage>
        <taxon>Eukaryota</taxon>
        <taxon>Sar</taxon>
        <taxon>Stramenopiles</taxon>
        <taxon>Oomycota</taxon>
        <taxon>Peronosporomycetes</taxon>
        <taxon>Peronosporales</taxon>
        <taxon>Peronosporaceae</taxon>
        <taxon>Peronosclerospora</taxon>
    </lineage>
</organism>
<protein>
    <submittedName>
        <fullName evidence="1">Uncharacterized protein</fullName>
    </submittedName>
</protein>
<evidence type="ECO:0000313" key="2">
    <source>
        <dbReference type="Proteomes" id="UP001163321"/>
    </source>
</evidence>
<dbReference type="EMBL" id="CM047588">
    <property type="protein sequence ID" value="KAI9905971.1"/>
    <property type="molecule type" value="Genomic_DNA"/>
</dbReference>
<evidence type="ECO:0000313" key="1">
    <source>
        <dbReference type="EMBL" id="KAI9905971.1"/>
    </source>
</evidence>
<accession>A0ACC0VJK5</accession>
<name>A0ACC0VJK5_9STRA</name>